<protein>
    <recommendedName>
        <fullName evidence="4">ABC-2 family transporter</fullName>
    </recommendedName>
</protein>
<feature type="transmembrane region" description="Helical" evidence="1">
    <location>
        <begin position="162"/>
        <end position="187"/>
    </location>
</feature>
<evidence type="ECO:0008006" key="4">
    <source>
        <dbReference type="Google" id="ProtNLM"/>
    </source>
</evidence>
<dbReference type="Proteomes" id="UP000256977">
    <property type="component" value="Unassembled WGS sequence"/>
</dbReference>
<proteinExistence type="predicted"/>
<dbReference type="RefSeq" id="WP_147310323.1">
    <property type="nucleotide sequence ID" value="NZ_QRDZ01000045.1"/>
</dbReference>
<evidence type="ECO:0000313" key="2">
    <source>
        <dbReference type="EMBL" id="RED55014.1"/>
    </source>
</evidence>
<comment type="caution">
    <text evidence="2">The sequence shown here is derived from an EMBL/GenBank/DDBJ whole genome shotgun (WGS) entry which is preliminary data.</text>
</comment>
<keyword evidence="1" id="KW-0812">Transmembrane</keyword>
<sequence>MMKGFYRLVNREFAKWLWFIAAVCAAAIVVPLVLLHKELRPYNEYWVNERYEDVYASSGSILLFLVLLALVCAFFLLTIYADYWGSKSIYTYLTLPVGREALYLSKLTVLVTCLLLLLASKLIGIRLGYSLYAAKVASYGDGQFVMHNGYFLAMIRSEFFRLLLPLGVSRLLSTLSLLLAAAVTLYYGALCERSRTYRGIVPIAVAVWTMVDVIGYRLGEVNVNSDPTGLYLSSALLLVVSGLLIGHSLRMVRRGAIA</sequence>
<feature type="transmembrane region" description="Helical" evidence="1">
    <location>
        <begin position="101"/>
        <end position="123"/>
    </location>
</feature>
<gene>
    <name evidence="2" type="ORF">DFP98_14522</name>
</gene>
<keyword evidence="1" id="KW-0472">Membrane</keyword>
<evidence type="ECO:0000313" key="3">
    <source>
        <dbReference type="Proteomes" id="UP000256977"/>
    </source>
</evidence>
<feature type="transmembrane region" description="Helical" evidence="1">
    <location>
        <begin position="199"/>
        <end position="218"/>
    </location>
</feature>
<feature type="transmembrane region" description="Helical" evidence="1">
    <location>
        <begin position="230"/>
        <end position="249"/>
    </location>
</feature>
<evidence type="ECO:0000256" key="1">
    <source>
        <dbReference type="SAM" id="Phobius"/>
    </source>
</evidence>
<feature type="transmembrane region" description="Helical" evidence="1">
    <location>
        <begin position="55"/>
        <end position="80"/>
    </location>
</feature>
<name>A0A3D9HZT5_9BACL</name>
<organism evidence="2 3">
    <name type="scientific">Cohnella phaseoli</name>
    <dbReference type="NCBI Taxonomy" id="456490"/>
    <lineage>
        <taxon>Bacteria</taxon>
        <taxon>Bacillati</taxon>
        <taxon>Bacillota</taxon>
        <taxon>Bacilli</taxon>
        <taxon>Bacillales</taxon>
        <taxon>Paenibacillaceae</taxon>
        <taxon>Cohnella</taxon>
    </lineage>
</organism>
<keyword evidence="3" id="KW-1185">Reference proteome</keyword>
<dbReference type="OrthoDB" id="2624688at2"/>
<accession>A0A3D9HZT5</accession>
<feature type="transmembrane region" description="Helical" evidence="1">
    <location>
        <begin position="16"/>
        <end position="35"/>
    </location>
</feature>
<keyword evidence="1" id="KW-1133">Transmembrane helix</keyword>
<reference evidence="2 3" key="1">
    <citation type="submission" date="2018-07" db="EMBL/GenBank/DDBJ databases">
        <title>Genomic Encyclopedia of Type Strains, Phase III (KMG-III): the genomes of soil and plant-associated and newly described type strains.</title>
        <authorList>
            <person name="Whitman W."/>
        </authorList>
    </citation>
    <scope>NUCLEOTIDE SEQUENCE [LARGE SCALE GENOMIC DNA]</scope>
    <source>
        <strain evidence="2 3">CECT 7287</strain>
    </source>
</reference>
<dbReference type="AlphaFoldDB" id="A0A3D9HZT5"/>
<dbReference type="EMBL" id="QRDZ01000045">
    <property type="protein sequence ID" value="RED55014.1"/>
    <property type="molecule type" value="Genomic_DNA"/>
</dbReference>